<dbReference type="GO" id="GO:0016705">
    <property type="term" value="F:oxidoreductase activity, acting on paired donors, with incorporation or reduction of molecular oxygen"/>
    <property type="evidence" value="ECO:0007669"/>
    <property type="project" value="InterPro"/>
</dbReference>
<dbReference type="Pfam" id="PF00067">
    <property type="entry name" value="p450"/>
    <property type="match status" value="1"/>
</dbReference>
<dbReference type="PANTHER" id="PTHR24305:SF103">
    <property type="entry name" value="P450, PUTATIVE (EUROFUNG)-RELATED"/>
    <property type="match status" value="1"/>
</dbReference>
<dbReference type="GeneID" id="25284551"/>
<dbReference type="SUPFAM" id="SSF48264">
    <property type="entry name" value="Cytochrome P450"/>
    <property type="match status" value="1"/>
</dbReference>
<dbReference type="PANTHER" id="PTHR24305">
    <property type="entry name" value="CYTOCHROME P450"/>
    <property type="match status" value="1"/>
</dbReference>
<name>A0A072P3P2_9EURO</name>
<dbReference type="Gene3D" id="1.10.630.10">
    <property type="entry name" value="Cytochrome P450"/>
    <property type="match status" value="1"/>
</dbReference>
<dbReference type="InterPro" id="IPR050121">
    <property type="entry name" value="Cytochrome_P450_monoxygenase"/>
</dbReference>
<evidence type="ECO:0000256" key="1">
    <source>
        <dbReference type="SAM" id="SignalP"/>
    </source>
</evidence>
<dbReference type="HOGENOM" id="CLU_2339110_0_0_1"/>
<dbReference type="RefSeq" id="XP_013257066.1">
    <property type="nucleotide sequence ID" value="XM_013401612.1"/>
</dbReference>
<reference evidence="2 3" key="1">
    <citation type="submission" date="2013-03" db="EMBL/GenBank/DDBJ databases">
        <title>The Genome Sequence of Exophiala aquamarina CBS 119918.</title>
        <authorList>
            <consortium name="The Broad Institute Genomics Platform"/>
            <person name="Cuomo C."/>
            <person name="de Hoog S."/>
            <person name="Gorbushina A."/>
            <person name="Walker B."/>
            <person name="Young S.K."/>
            <person name="Zeng Q."/>
            <person name="Gargeya S."/>
            <person name="Fitzgerald M."/>
            <person name="Haas B."/>
            <person name="Abouelleil A."/>
            <person name="Allen A.W."/>
            <person name="Alvarado L."/>
            <person name="Arachchi H.M."/>
            <person name="Berlin A.M."/>
            <person name="Chapman S.B."/>
            <person name="Gainer-Dewar J."/>
            <person name="Goldberg J."/>
            <person name="Griggs A."/>
            <person name="Gujja S."/>
            <person name="Hansen M."/>
            <person name="Howarth C."/>
            <person name="Imamovic A."/>
            <person name="Ireland A."/>
            <person name="Larimer J."/>
            <person name="McCowan C."/>
            <person name="Murphy C."/>
            <person name="Pearson M."/>
            <person name="Poon T.W."/>
            <person name="Priest M."/>
            <person name="Roberts A."/>
            <person name="Saif S."/>
            <person name="Shea T."/>
            <person name="Sisk P."/>
            <person name="Sykes S."/>
            <person name="Wortman J."/>
            <person name="Nusbaum C."/>
            <person name="Birren B."/>
        </authorList>
    </citation>
    <scope>NUCLEOTIDE SEQUENCE [LARGE SCALE GENOMIC DNA]</scope>
    <source>
        <strain evidence="2 3">CBS 119918</strain>
    </source>
</reference>
<feature type="signal peptide" evidence="1">
    <location>
        <begin position="1"/>
        <end position="25"/>
    </location>
</feature>
<dbReference type="OrthoDB" id="1470350at2759"/>
<evidence type="ECO:0000313" key="3">
    <source>
        <dbReference type="Proteomes" id="UP000027920"/>
    </source>
</evidence>
<dbReference type="AlphaFoldDB" id="A0A072P3P2"/>
<proteinExistence type="predicted"/>
<dbReference type="GO" id="GO:0005506">
    <property type="term" value="F:iron ion binding"/>
    <property type="evidence" value="ECO:0007669"/>
    <property type="project" value="InterPro"/>
</dbReference>
<dbReference type="GO" id="GO:0004497">
    <property type="term" value="F:monooxygenase activity"/>
    <property type="evidence" value="ECO:0007669"/>
    <property type="project" value="InterPro"/>
</dbReference>
<feature type="non-terminal residue" evidence="2">
    <location>
        <position position="1"/>
    </location>
</feature>
<dbReference type="InterPro" id="IPR001128">
    <property type="entry name" value="Cyt_P450"/>
</dbReference>
<dbReference type="Proteomes" id="UP000027920">
    <property type="component" value="Unassembled WGS sequence"/>
</dbReference>
<evidence type="ECO:0000313" key="2">
    <source>
        <dbReference type="EMBL" id="KEF54476.1"/>
    </source>
</evidence>
<keyword evidence="3" id="KW-1185">Reference proteome</keyword>
<accession>A0A072P3P2</accession>
<gene>
    <name evidence="2" type="ORF">A1O9_09643</name>
</gene>
<protein>
    <submittedName>
        <fullName evidence="2">Uncharacterized protein</fullName>
    </submittedName>
</protein>
<dbReference type="VEuPathDB" id="FungiDB:A1O9_09643"/>
<keyword evidence="1" id="KW-0732">Signal</keyword>
<dbReference type="EMBL" id="AMGV01000010">
    <property type="protein sequence ID" value="KEF54476.1"/>
    <property type="molecule type" value="Genomic_DNA"/>
</dbReference>
<organism evidence="2 3">
    <name type="scientific">Exophiala aquamarina CBS 119918</name>
    <dbReference type="NCBI Taxonomy" id="1182545"/>
    <lineage>
        <taxon>Eukaryota</taxon>
        <taxon>Fungi</taxon>
        <taxon>Dikarya</taxon>
        <taxon>Ascomycota</taxon>
        <taxon>Pezizomycotina</taxon>
        <taxon>Eurotiomycetes</taxon>
        <taxon>Chaetothyriomycetidae</taxon>
        <taxon>Chaetothyriales</taxon>
        <taxon>Herpotrichiellaceae</taxon>
        <taxon>Exophiala</taxon>
    </lineage>
</organism>
<sequence length="98" mass="10500">AGSHTTSGTLTLLFSQLLQNPPVLGKVVAEIDSDASTVPGRPVQITGLEQRLPYSMACIQENFRVNAVFTMPFPRKLAVTGGIEVDGHLVPENVRSPD</sequence>
<feature type="chain" id="PRO_5001681221" evidence="1">
    <location>
        <begin position="26"/>
        <end position="98"/>
    </location>
</feature>
<dbReference type="GO" id="GO:0020037">
    <property type="term" value="F:heme binding"/>
    <property type="evidence" value="ECO:0007669"/>
    <property type="project" value="InterPro"/>
</dbReference>
<comment type="caution">
    <text evidence="2">The sequence shown here is derived from an EMBL/GenBank/DDBJ whole genome shotgun (WGS) entry which is preliminary data.</text>
</comment>
<dbReference type="InterPro" id="IPR036396">
    <property type="entry name" value="Cyt_P450_sf"/>
</dbReference>
<dbReference type="STRING" id="1182545.A0A072P3P2"/>